<dbReference type="STRING" id="1125725.HMPREF1325_0519"/>
<comment type="caution">
    <text evidence="1">The sequence shown here is derived from an EMBL/GenBank/DDBJ whole genome shotgun (WGS) entry which is preliminary data.</text>
</comment>
<evidence type="ECO:0000313" key="3">
    <source>
        <dbReference type="Proteomes" id="UP000016412"/>
    </source>
</evidence>
<evidence type="ECO:0000313" key="1">
    <source>
        <dbReference type="EMBL" id="ERF59842.1"/>
    </source>
</evidence>
<reference evidence="3 4" key="1">
    <citation type="submission" date="2013-08" db="EMBL/GenBank/DDBJ databases">
        <authorList>
            <person name="Durkin A.S."/>
            <person name="Haft D.R."/>
            <person name="McCorrison J."/>
            <person name="Torralba M."/>
            <person name="Gillis M."/>
            <person name="Haft D.H."/>
            <person name="Methe B."/>
            <person name="Sutton G."/>
            <person name="Nelson K.E."/>
        </authorList>
    </citation>
    <scope>NUCLEOTIDE SEQUENCE [LARGE SCALE GENOMIC DNA]</scope>
    <source>
        <strain evidence="2 4">ATCC 35536</strain>
        <strain evidence="1 3">VPI DR56BR1116</strain>
    </source>
</reference>
<dbReference type="AlphaFoldDB" id="U1F767"/>
<sequence>MKREKAEDALAVLETEGEYDGYFCSIKGAVIIACRELH</sequence>
<dbReference type="PATRIC" id="fig|1125725.3.peg.2200"/>
<dbReference type="EMBL" id="AUZJ01000056">
    <property type="protein sequence ID" value="ERF59842.1"/>
    <property type="molecule type" value="Genomic_DNA"/>
</dbReference>
<name>U1F767_TRESO</name>
<evidence type="ECO:0000313" key="4">
    <source>
        <dbReference type="Proteomes" id="UP000016646"/>
    </source>
</evidence>
<dbReference type="Proteomes" id="UP000016412">
    <property type="component" value="Unassembled WGS sequence"/>
</dbReference>
<dbReference type="EMBL" id="AVQI01000080">
    <property type="protein sequence ID" value="ERJ98452.1"/>
    <property type="molecule type" value="Genomic_DNA"/>
</dbReference>
<proteinExistence type="predicted"/>
<dbReference type="Proteomes" id="UP000016646">
    <property type="component" value="Unassembled WGS sequence"/>
</dbReference>
<protein>
    <submittedName>
        <fullName evidence="1">Uncharacterized protein</fullName>
    </submittedName>
</protein>
<gene>
    <name evidence="2" type="ORF">HMPREF0860_0205</name>
    <name evidence="1" type="ORF">HMPREF1325_0519</name>
</gene>
<accession>U1F767</accession>
<organism evidence="1 3">
    <name type="scientific">Treponema socranskii subsp. socranskii VPI DR56BR1116 = ATCC 35536</name>
    <dbReference type="NCBI Taxonomy" id="1125725"/>
    <lineage>
        <taxon>Bacteria</taxon>
        <taxon>Pseudomonadati</taxon>
        <taxon>Spirochaetota</taxon>
        <taxon>Spirochaetia</taxon>
        <taxon>Spirochaetales</taxon>
        <taxon>Treponemataceae</taxon>
        <taxon>Treponema</taxon>
    </lineage>
</organism>
<evidence type="ECO:0000313" key="2">
    <source>
        <dbReference type="EMBL" id="ERJ98452.1"/>
    </source>
</evidence>
<keyword evidence="4" id="KW-1185">Reference proteome</keyword>